<dbReference type="EMBL" id="AMPO01000013">
    <property type="protein sequence ID" value="EKF84724.1"/>
    <property type="molecule type" value="Genomic_DNA"/>
</dbReference>
<dbReference type="RefSeq" id="WP_004031917.1">
    <property type="nucleotide sequence ID" value="NZ_AMPO01000013.1"/>
</dbReference>
<proteinExistence type="predicted"/>
<reference evidence="1 2" key="1">
    <citation type="journal article" date="2012" name="J. Bacteriol.">
        <title>Draft genome sequence of Methanobacterium formicicum DSM 3637, an archaebacterium isolated from the methane producer amoeba Pelomyxa palustris.</title>
        <authorList>
            <person name="Gutierrez G."/>
        </authorList>
    </citation>
    <scope>NUCLEOTIDE SEQUENCE [LARGE SCALE GENOMIC DNA]</scope>
    <source>
        <strain evidence="2">DSM 3637 / PP1</strain>
    </source>
</reference>
<comment type="caution">
    <text evidence="1">The sequence shown here is derived from an EMBL/GenBank/DDBJ whole genome shotgun (WGS) entry which is preliminary data.</text>
</comment>
<sequence>MNGYKIMDQEENQTFVVTQSYQNLLSTFHKLPDHGGIIVHVVGAPGTGKSTNIYAAVNELGLNFYEAKLPIPSLDLNSRDVFNLMVKSMKQDLGVKSNESLFDVLKKFDAVLFADLFHDYHVVNEDCAGFSQWTDYAGFKSLNFYLICIYEYLRHRNDFKDVNMVFQTAWRIYRGGKKKDLFTDMGPLSRLAVSILEFPFEVVEISYSEEETINIVKSHLSDTSSDEIKQYMKKYGNKPRFICQDIKTGLQNE</sequence>
<evidence type="ECO:0000313" key="2">
    <source>
        <dbReference type="Proteomes" id="UP000007360"/>
    </source>
</evidence>
<dbReference type="PATRIC" id="fig|1204725.3.peg.2402"/>
<dbReference type="OrthoDB" id="67618at2157"/>
<name>K2R8T6_METFP</name>
<evidence type="ECO:0000313" key="1">
    <source>
        <dbReference type="EMBL" id="EKF84724.1"/>
    </source>
</evidence>
<gene>
    <name evidence="1" type="ORF">A994_11961</name>
</gene>
<dbReference type="SUPFAM" id="SSF52540">
    <property type="entry name" value="P-loop containing nucleoside triphosphate hydrolases"/>
    <property type="match status" value="1"/>
</dbReference>
<dbReference type="AlphaFoldDB" id="K2R8T6"/>
<protein>
    <submittedName>
        <fullName evidence="1">Uncharacterized protein</fullName>
    </submittedName>
</protein>
<dbReference type="InterPro" id="IPR027417">
    <property type="entry name" value="P-loop_NTPase"/>
</dbReference>
<organism evidence="1 2">
    <name type="scientific">Methanobacterium formicicum (strain DSM 3637 / PP1)</name>
    <dbReference type="NCBI Taxonomy" id="1204725"/>
    <lineage>
        <taxon>Archaea</taxon>
        <taxon>Methanobacteriati</taxon>
        <taxon>Methanobacteriota</taxon>
        <taxon>Methanomada group</taxon>
        <taxon>Methanobacteria</taxon>
        <taxon>Methanobacteriales</taxon>
        <taxon>Methanobacteriaceae</taxon>
        <taxon>Methanobacterium</taxon>
    </lineage>
</organism>
<dbReference type="Gene3D" id="3.40.50.300">
    <property type="entry name" value="P-loop containing nucleotide triphosphate hydrolases"/>
    <property type="match status" value="1"/>
</dbReference>
<dbReference type="Proteomes" id="UP000007360">
    <property type="component" value="Unassembled WGS sequence"/>
</dbReference>
<keyword evidence="2" id="KW-1185">Reference proteome</keyword>
<accession>K2R8T6</accession>